<dbReference type="GO" id="GO:0016747">
    <property type="term" value="F:acyltransferase activity, transferring groups other than amino-acyl groups"/>
    <property type="evidence" value="ECO:0007669"/>
    <property type="project" value="InterPro"/>
</dbReference>
<dbReference type="Gene3D" id="3.40.630.30">
    <property type="match status" value="1"/>
</dbReference>
<proteinExistence type="predicted"/>
<dbReference type="AlphaFoldDB" id="A0A520MUS9"/>
<name>A0A520MUS9_9GAMM</name>
<dbReference type="InterPro" id="IPR000182">
    <property type="entry name" value="GNAT_dom"/>
</dbReference>
<protein>
    <submittedName>
        <fullName evidence="2">GNAT family N-acetyltransferase</fullName>
    </submittedName>
</protein>
<gene>
    <name evidence="2" type="ORF">EVA99_00045</name>
</gene>
<evidence type="ECO:0000313" key="3">
    <source>
        <dbReference type="Proteomes" id="UP000320146"/>
    </source>
</evidence>
<feature type="domain" description="N-acetyltransferase" evidence="1">
    <location>
        <begin position="4"/>
        <end position="166"/>
    </location>
</feature>
<dbReference type="Pfam" id="PF00583">
    <property type="entry name" value="Acetyltransf_1"/>
    <property type="match status" value="1"/>
</dbReference>
<dbReference type="PROSITE" id="PS51186">
    <property type="entry name" value="GNAT"/>
    <property type="match status" value="1"/>
</dbReference>
<evidence type="ECO:0000313" key="2">
    <source>
        <dbReference type="EMBL" id="RZO24981.1"/>
    </source>
</evidence>
<sequence length="166" mass="19523">MNDIQIHDLKKADKGILKEIFKINEGYNPFLGPLESLDNLIELIKRSNYSVFLTNKEQICAFLVSFRENSSYQSKNYEFFKNRFERFFYIDRIGVVESFKNQGLGTFIYNKIDAICIKDKLPICAEVNIVPINEESIKFHEKMGFKKVSEAYSNSNYGVRYYEKCM</sequence>
<keyword evidence="2" id="KW-0808">Transferase</keyword>
<accession>A0A520MUS9</accession>
<dbReference type="EMBL" id="SHBL01000001">
    <property type="protein sequence ID" value="RZO24981.1"/>
    <property type="molecule type" value="Genomic_DNA"/>
</dbReference>
<organism evidence="2 3">
    <name type="scientific">SAR86 cluster bacterium</name>
    <dbReference type="NCBI Taxonomy" id="2030880"/>
    <lineage>
        <taxon>Bacteria</taxon>
        <taxon>Pseudomonadati</taxon>
        <taxon>Pseudomonadota</taxon>
        <taxon>Gammaproteobacteria</taxon>
        <taxon>SAR86 cluster</taxon>
    </lineage>
</organism>
<reference evidence="2 3" key="1">
    <citation type="submission" date="2019-02" db="EMBL/GenBank/DDBJ databases">
        <title>Prokaryotic population dynamics and viral predation in marine succession experiment using metagenomics: the confinement effect.</title>
        <authorList>
            <person name="Haro-Moreno J.M."/>
            <person name="Rodriguez-Valera F."/>
            <person name="Lopez-Perez M."/>
        </authorList>
    </citation>
    <scope>NUCLEOTIDE SEQUENCE [LARGE SCALE GENOMIC DNA]</scope>
    <source>
        <strain evidence="2">MED-G166</strain>
    </source>
</reference>
<comment type="caution">
    <text evidence="2">The sequence shown here is derived from an EMBL/GenBank/DDBJ whole genome shotgun (WGS) entry which is preliminary data.</text>
</comment>
<dbReference type="InterPro" id="IPR016181">
    <property type="entry name" value="Acyl_CoA_acyltransferase"/>
</dbReference>
<dbReference type="SUPFAM" id="SSF55729">
    <property type="entry name" value="Acyl-CoA N-acyltransferases (Nat)"/>
    <property type="match status" value="1"/>
</dbReference>
<dbReference type="Proteomes" id="UP000320146">
    <property type="component" value="Unassembled WGS sequence"/>
</dbReference>
<evidence type="ECO:0000259" key="1">
    <source>
        <dbReference type="PROSITE" id="PS51186"/>
    </source>
</evidence>